<dbReference type="InterPro" id="IPR028994">
    <property type="entry name" value="Integrin_alpha_N"/>
</dbReference>
<dbReference type="Gene3D" id="2.130.10.130">
    <property type="entry name" value="Integrin alpha, N-terminal"/>
    <property type="match status" value="1"/>
</dbReference>
<dbReference type="SUPFAM" id="SSF69318">
    <property type="entry name" value="Integrin alpha N-terminal domain"/>
    <property type="match status" value="1"/>
</dbReference>
<organism evidence="2 3">
    <name type="scientific">Streptomyces lannensis</name>
    <dbReference type="NCBI Taxonomy" id="766498"/>
    <lineage>
        <taxon>Bacteria</taxon>
        <taxon>Bacillati</taxon>
        <taxon>Actinomycetota</taxon>
        <taxon>Actinomycetes</taxon>
        <taxon>Kitasatosporales</taxon>
        <taxon>Streptomycetaceae</taxon>
        <taxon>Streptomyces</taxon>
    </lineage>
</organism>
<proteinExistence type="predicted"/>
<comment type="caution">
    <text evidence="2">The sequence shown here is derived from an EMBL/GenBank/DDBJ whole genome shotgun (WGS) entry which is preliminary data.</text>
</comment>
<evidence type="ECO:0000313" key="3">
    <source>
        <dbReference type="Proteomes" id="UP001501563"/>
    </source>
</evidence>
<feature type="region of interest" description="Disordered" evidence="1">
    <location>
        <begin position="1"/>
        <end position="30"/>
    </location>
</feature>
<dbReference type="RefSeq" id="WP_345546549.1">
    <property type="nucleotide sequence ID" value="NZ_BAAAZA010000002.1"/>
</dbReference>
<sequence length="144" mass="14233">MTPSAPPSRSATTDGRADALVGTPGEDLTRDGVERLDAGQATLLQGSASGLTTSGSFALNQDTPGILDSTESGDRFGSSVSLVDLSGSGHAGLVLGADGEDAGDGIVLYTPVHSTGFGLARTVALRRASLGTPAGAHLGQTLTP</sequence>
<accession>A0ABP7JM61</accession>
<keyword evidence="3" id="KW-1185">Reference proteome</keyword>
<protein>
    <submittedName>
        <fullName evidence="2">Uncharacterized protein</fullName>
    </submittedName>
</protein>
<evidence type="ECO:0000256" key="1">
    <source>
        <dbReference type="SAM" id="MobiDB-lite"/>
    </source>
</evidence>
<reference evidence="3" key="1">
    <citation type="journal article" date="2019" name="Int. J. Syst. Evol. Microbiol.">
        <title>The Global Catalogue of Microorganisms (GCM) 10K type strain sequencing project: providing services to taxonomists for standard genome sequencing and annotation.</title>
        <authorList>
            <consortium name="The Broad Institute Genomics Platform"/>
            <consortium name="The Broad Institute Genome Sequencing Center for Infectious Disease"/>
            <person name="Wu L."/>
            <person name="Ma J."/>
        </authorList>
    </citation>
    <scope>NUCLEOTIDE SEQUENCE [LARGE SCALE GENOMIC DNA]</scope>
    <source>
        <strain evidence="3">JCM 16578</strain>
    </source>
</reference>
<name>A0ABP7JM61_9ACTN</name>
<dbReference type="Proteomes" id="UP001501563">
    <property type="component" value="Unassembled WGS sequence"/>
</dbReference>
<dbReference type="EMBL" id="BAAAZA010000002">
    <property type="protein sequence ID" value="GAA3847743.1"/>
    <property type="molecule type" value="Genomic_DNA"/>
</dbReference>
<gene>
    <name evidence="2" type="ORF">GCM10022207_06350</name>
</gene>
<evidence type="ECO:0000313" key="2">
    <source>
        <dbReference type="EMBL" id="GAA3847743.1"/>
    </source>
</evidence>